<evidence type="ECO:0000256" key="1">
    <source>
        <dbReference type="SAM" id="MobiDB-lite"/>
    </source>
</evidence>
<keyword evidence="3" id="KW-1185">Reference proteome</keyword>
<feature type="region of interest" description="Disordered" evidence="1">
    <location>
        <begin position="706"/>
        <end position="751"/>
    </location>
</feature>
<dbReference type="AlphaFoldDB" id="A0AB34JL58"/>
<protein>
    <submittedName>
        <fullName evidence="2">Uncharacterized protein</fullName>
    </submittedName>
</protein>
<reference evidence="2 3" key="1">
    <citation type="journal article" date="2024" name="Science">
        <title>Giant polyketide synthase enzymes in the biosynthesis of giant marine polyether toxins.</title>
        <authorList>
            <person name="Fallon T.R."/>
            <person name="Shende V.V."/>
            <person name="Wierzbicki I.H."/>
            <person name="Pendleton A.L."/>
            <person name="Watervoot N.F."/>
            <person name="Auber R.P."/>
            <person name="Gonzalez D.J."/>
            <person name="Wisecaver J.H."/>
            <person name="Moore B.S."/>
        </authorList>
    </citation>
    <scope>NUCLEOTIDE SEQUENCE [LARGE SCALE GENOMIC DNA]</scope>
    <source>
        <strain evidence="2 3">12B1</strain>
    </source>
</reference>
<feature type="region of interest" description="Disordered" evidence="1">
    <location>
        <begin position="550"/>
        <end position="577"/>
    </location>
</feature>
<accession>A0AB34JL58</accession>
<comment type="caution">
    <text evidence="2">The sequence shown here is derived from an EMBL/GenBank/DDBJ whole genome shotgun (WGS) entry which is preliminary data.</text>
</comment>
<dbReference type="Gene3D" id="1.10.238.10">
    <property type="entry name" value="EF-hand"/>
    <property type="match status" value="1"/>
</dbReference>
<name>A0AB34JL58_PRYPA</name>
<dbReference type="Proteomes" id="UP001515480">
    <property type="component" value="Unassembled WGS sequence"/>
</dbReference>
<evidence type="ECO:0000313" key="2">
    <source>
        <dbReference type="EMBL" id="KAL1521379.1"/>
    </source>
</evidence>
<gene>
    <name evidence="2" type="ORF">AB1Y20_021045</name>
</gene>
<feature type="compositionally biased region" description="Low complexity" evidence="1">
    <location>
        <begin position="724"/>
        <end position="745"/>
    </location>
</feature>
<dbReference type="EMBL" id="JBGBPQ010000007">
    <property type="protein sequence ID" value="KAL1521379.1"/>
    <property type="molecule type" value="Genomic_DNA"/>
</dbReference>
<organism evidence="2 3">
    <name type="scientific">Prymnesium parvum</name>
    <name type="common">Toxic golden alga</name>
    <dbReference type="NCBI Taxonomy" id="97485"/>
    <lineage>
        <taxon>Eukaryota</taxon>
        <taxon>Haptista</taxon>
        <taxon>Haptophyta</taxon>
        <taxon>Prymnesiophyceae</taxon>
        <taxon>Prymnesiales</taxon>
        <taxon>Prymnesiaceae</taxon>
        <taxon>Prymnesium</taxon>
    </lineage>
</organism>
<feature type="region of interest" description="Disordered" evidence="1">
    <location>
        <begin position="451"/>
        <end position="517"/>
    </location>
</feature>
<feature type="region of interest" description="Disordered" evidence="1">
    <location>
        <begin position="1"/>
        <end position="44"/>
    </location>
</feature>
<evidence type="ECO:0000313" key="3">
    <source>
        <dbReference type="Proteomes" id="UP001515480"/>
    </source>
</evidence>
<sequence length="858" mass="95876">MSRITFSERGGSRVPHGRVWRSEPAASERAPQEDEPQPKGPADALQILPPSADEDGCISEIFTYLWSKDPRTHEGSTSVLFPETVVFKFRQPAAWFFFSSDGQIRKKRESNLTYASIYAAFAKGPPKTEICAVYTYTRVGAAGNQSDVPPSAEDDRERNGRRRVTCVEHFTVEQLHHFLFARDKVHNGILQRYVKPAIDRNHLITVIWTPQLMLIEKRMNPKAQQTAHGPHPDQNVSTDAQEHYTDMVPVKGPLVPRLVQTACREIVKHTAAISSGGINIKRMVINFKMDQKERLWLLWCTTLRYASNIPRPLHVVGTLSRHASRLQPTCHESKQSSRILSGVRSTPSLQSLGASSEAPPPLGLLRKASRHAMGTDRPLDLSQHLQPPHVVSCSQADPSVQRFAPNDANSAVELRCCLSCGVRIPPLQMFNVTYKVLIHAHAAARKRLLQAQEEEQKRASEAPEEEEEEEQTHYRPSHTYRTSPSSCFKREMPTFQDSRSPPPLTRSEDSDGVQKPRRLVSFCTSSIEIEKAPSAGLNNMTKPTSKFSVLESEEEGDTASAQEEKAHISPKQDAARKAKLKKGMSFNSKLLLGERHNGSAEQASARGKLVNMAVTDRIKQLGKHRRTWNEALLRRFLAQVDQTGIPPMIAHAHPRISQQQYSQLTQASDDEGFLNRSLVVCVTCYLRLVEEGAALMHGGKRDALNARHLQPSGSEPMFSRPRSAEYSSLASRSASSLSSMSSRRGSLQEKPSSAFDSDLVYELLCGMTQRSDDGSSRVEDRGRMTKPQMLQAMQSIGLEPDAKQIENLFSSATSDGSETVDIRDVMAVIKSTTNRRDKARRMPVNKVEWLLHGQRTRA</sequence>
<proteinExistence type="predicted"/>